<feature type="transmembrane region" description="Helical" evidence="5">
    <location>
        <begin position="74"/>
        <end position="98"/>
    </location>
</feature>
<dbReference type="CDD" id="cd00831">
    <property type="entry name" value="CHS_like"/>
    <property type="match status" value="1"/>
</dbReference>
<feature type="region of interest" description="Disordered" evidence="4">
    <location>
        <begin position="564"/>
        <end position="618"/>
    </location>
</feature>
<dbReference type="Pfam" id="PF08541">
    <property type="entry name" value="ACP_syn_III_C"/>
    <property type="match status" value="1"/>
</dbReference>
<dbReference type="InterPro" id="IPR013601">
    <property type="entry name" value="FAE1_typ3_polyketide_synth"/>
</dbReference>
<evidence type="ECO:0000313" key="8">
    <source>
        <dbReference type="EMBL" id="KAI3432775.1"/>
    </source>
</evidence>
<name>A0A9D4YYA0_CHLVU</name>
<evidence type="ECO:0000256" key="5">
    <source>
        <dbReference type="SAM" id="Phobius"/>
    </source>
</evidence>
<protein>
    <recommendedName>
        <fullName evidence="2">very-long-chain 3-oxoacyl-CoA synthase</fullName>
        <ecNumber evidence="2">2.3.1.199</ecNumber>
    </recommendedName>
</protein>
<dbReference type="InterPro" id="IPR012392">
    <property type="entry name" value="3-ktacl-CoA_syn"/>
</dbReference>
<keyword evidence="9" id="KW-1185">Reference proteome</keyword>
<feature type="domain" description="FAE" evidence="6">
    <location>
        <begin position="304"/>
        <end position="415"/>
    </location>
</feature>
<evidence type="ECO:0000256" key="2">
    <source>
        <dbReference type="ARBA" id="ARBA00012307"/>
    </source>
</evidence>
<feature type="domain" description="Beta-ketoacyl-[acyl-carrier-protein] synthase III C-terminal" evidence="7">
    <location>
        <begin position="433"/>
        <end position="513"/>
    </location>
</feature>
<dbReference type="Gene3D" id="3.40.47.10">
    <property type="match status" value="1"/>
</dbReference>
<dbReference type="Pfam" id="PF08392">
    <property type="entry name" value="FAE1_CUT1_RppA"/>
    <property type="match status" value="2"/>
</dbReference>
<feature type="compositionally biased region" description="Low complexity" evidence="4">
    <location>
        <begin position="570"/>
        <end position="580"/>
    </location>
</feature>
<evidence type="ECO:0000259" key="7">
    <source>
        <dbReference type="Pfam" id="PF08541"/>
    </source>
</evidence>
<evidence type="ECO:0000256" key="3">
    <source>
        <dbReference type="ARBA" id="ARBA00022679"/>
    </source>
</evidence>
<dbReference type="GO" id="GO:0009922">
    <property type="term" value="F:fatty acid elongase activity"/>
    <property type="evidence" value="ECO:0007669"/>
    <property type="project" value="UniProtKB-EC"/>
</dbReference>
<dbReference type="InterPro" id="IPR016039">
    <property type="entry name" value="Thiolase-like"/>
</dbReference>
<feature type="domain" description="FAE" evidence="6">
    <location>
        <begin position="99"/>
        <end position="278"/>
    </location>
</feature>
<comment type="similarity">
    <text evidence="1">Belongs to the thiolase-like superfamily. Chalcone/stilbene synthases family.</text>
</comment>
<keyword evidence="5" id="KW-1133">Transmembrane helix</keyword>
<feature type="transmembrane region" description="Helical" evidence="5">
    <location>
        <begin position="28"/>
        <end position="54"/>
    </location>
</feature>
<dbReference type="OrthoDB" id="329835at2759"/>
<organism evidence="8 9">
    <name type="scientific">Chlorella vulgaris</name>
    <name type="common">Green alga</name>
    <dbReference type="NCBI Taxonomy" id="3077"/>
    <lineage>
        <taxon>Eukaryota</taxon>
        <taxon>Viridiplantae</taxon>
        <taxon>Chlorophyta</taxon>
        <taxon>core chlorophytes</taxon>
        <taxon>Trebouxiophyceae</taxon>
        <taxon>Chlorellales</taxon>
        <taxon>Chlorellaceae</taxon>
        <taxon>Chlorella clade</taxon>
        <taxon>Chlorella</taxon>
    </lineage>
</organism>
<gene>
    <name evidence="8" type="ORF">D9Q98_004315</name>
</gene>
<evidence type="ECO:0000256" key="1">
    <source>
        <dbReference type="ARBA" id="ARBA00005531"/>
    </source>
</evidence>
<evidence type="ECO:0000313" key="9">
    <source>
        <dbReference type="Proteomes" id="UP001055712"/>
    </source>
</evidence>
<reference evidence="8" key="2">
    <citation type="submission" date="2020-11" db="EMBL/GenBank/DDBJ databases">
        <authorList>
            <person name="Cecchin M."/>
            <person name="Marcolungo L."/>
            <person name="Rossato M."/>
            <person name="Girolomoni L."/>
            <person name="Cosentino E."/>
            <person name="Cuine S."/>
            <person name="Li-Beisson Y."/>
            <person name="Delledonne M."/>
            <person name="Ballottari M."/>
        </authorList>
    </citation>
    <scope>NUCLEOTIDE SEQUENCE</scope>
    <source>
        <strain evidence="8">211/11P</strain>
        <tissue evidence="8">Whole cell</tissue>
    </source>
</reference>
<dbReference type="InterPro" id="IPR013747">
    <property type="entry name" value="ACP_syn_III_C"/>
</dbReference>
<comment type="caution">
    <text evidence="8">The sequence shown here is derived from an EMBL/GenBank/DDBJ whole genome shotgun (WGS) entry which is preliminary data.</text>
</comment>
<reference evidence="8" key="1">
    <citation type="journal article" date="2019" name="Plant J.">
        <title>Chlorella vulgaris genome assembly and annotation reveals the molecular basis for metabolic acclimation to high light conditions.</title>
        <authorList>
            <person name="Cecchin M."/>
            <person name="Marcolungo L."/>
            <person name="Rossato M."/>
            <person name="Girolomoni L."/>
            <person name="Cosentino E."/>
            <person name="Cuine S."/>
            <person name="Li-Beisson Y."/>
            <person name="Delledonne M."/>
            <person name="Ballottari M."/>
        </authorList>
    </citation>
    <scope>NUCLEOTIDE SEQUENCE</scope>
    <source>
        <strain evidence="8">211/11P</strain>
    </source>
</reference>
<evidence type="ECO:0000256" key="4">
    <source>
        <dbReference type="SAM" id="MobiDB-lite"/>
    </source>
</evidence>
<dbReference type="PANTHER" id="PTHR31561">
    <property type="entry name" value="3-KETOACYL-COA SYNTHASE"/>
    <property type="match status" value="1"/>
</dbReference>
<dbReference type="GO" id="GO:0006633">
    <property type="term" value="P:fatty acid biosynthetic process"/>
    <property type="evidence" value="ECO:0007669"/>
    <property type="project" value="InterPro"/>
</dbReference>
<accession>A0A9D4YYA0</accession>
<sequence length="618" mass="67508">MAPERGSAAARTPRQDFPPRWVGKALKVAFACTHYAAVAAAALLAYFVSAHLLAAHSAGTLLPRLQAALDASHTLQASHLLAAAAAAVLVGAVAALVLRRRQPPVYLLDFECYRPEDKNKVTYNRFITGSRDSGFFDAAAMDFQTRILHKSGLSDETFFPPGLHLDPPEFDMAWARQEAELVMFNAVADLLAKTGLRPRQVDVLVVNCSLFNPTPSLSAMVIHHFGMRSDIDSYNLGGMGCSAGMIAVDLAAKMLRERSKGGYALVVSTENITQNWFVWRRGGGEEGREAAGREADSRATRHFARYHGNERSMLIPNTIFRMGSAAVLLTSKASERHRSKYELQHVVRVHLGADDAAYKCVFQRPDEGRFIGVELSKDLVGVAGRAMEVNMTRLGPLVLPWSEKLMFAANWVARRTLRLTVPKYVPDFKQAFNHFCLHAGGRGVVEGLSKQLGLGPRQMAPSANTLHWYGNTSSSTVWYSFGFVESVQGVRKGDIVWQIGFGSGFKCNSVVWRALRDVHTMHKAWQHIEGREGQALETLQRIAAETAAERQQKQVDATVTVAAHQRPRPATGAAADAAAAKQLPKQGKEDTAPLPNGSQRANGGVRVLRNGKVVAPVS</sequence>
<proteinExistence type="inferred from homology"/>
<dbReference type="GO" id="GO:0016020">
    <property type="term" value="C:membrane"/>
    <property type="evidence" value="ECO:0007669"/>
    <property type="project" value="InterPro"/>
</dbReference>
<keyword evidence="3" id="KW-0808">Transferase</keyword>
<dbReference type="SUPFAM" id="SSF53901">
    <property type="entry name" value="Thiolase-like"/>
    <property type="match status" value="2"/>
</dbReference>
<dbReference type="AlphaFoldDB" id="A0A9D4YYA0"/>
<dbReference type="EC" id="2.3.1.199" evidence="2"/>
<dbReference type="EMBL" id="SIDB01000005">
    <property type="protein sequence ID" value="KAI3432775.1"/>
    <property type="molecule type" value="Genomic_DNA"/>
</dbReference>
<evidence type="ECO:0000259" key="6">
    <source>
        <dbReference type="Pfam" id="PF08392"/>
    </source>
</evidence>
<keyword evidence="5" id="KW-0472">Membrane</keyword>
<dbReference type="Proteomes" id="UP001055712">
    <property type="component" value="Unassembled WGS sequence"/>
</dbReference>
<keyword evidence="5" id="KW-0812">Transmembrane</keyword>